<organism evidence="1 2">
    <name type="scientific">Mesorhizobium escarrei</name>
    <dbReference type="NCBI Taxonomy" id="666018"/>
    <lineage>
        <taxon>Bacteria</taxon>
        <taxon>Pseudomonadati</taxon>
        <taxon>Pseudomonadota</taxon>
        <taxon>Alphaproteobacteria</taxon>
        <taxon>Hyphomicrobiales</taxon>
        <taxon>Phyllobacteriaceae</taxon>
        <taxon>Mesorhizobium</taxon>
    </lineage>
</organism>
<dbReference type="EMBL" id="CAKXZT010000160">
    <property type="protein sequence ID" value="CAH2407925.1"/>
    <property type="molecule type" value="Genomic_DNA"/>
</dbReference>
<keyword evidence="2" id="KW-1185">Reference proteome</keyword>
<dbReference type="RefSeq" id="WP_254021422.1">
    <property type="nucleotide sequence ID" value="NZ_CAKXZT010000160.1"/>
</dbReference>
<dbReference type="Proteomes" id="UP001153050">
    <property type="component" value="Unassembled WGS sequence"/>
</dbReference>
<accession>A0ABN8KCF3</accession>
<reference evidence="1 2" key="1">
    <citation type="submission" date="2022-03" db="EMBL/GenBank/DDBJ databases">
        <authorList>
            <person name="Brunel B."/>
        </authorList>
    </citation>
    <scope>NUCLEOTIDE SEQUENCE [LARGE SCALE GENOMIC DNA]</scope>
    <source>
        <strain evidence="1">STM5069sample</strain>
    </source>
</reference>
<name>A0ABN8KCF3_9HYPH</name>
<protein>
    <submittedName>
        <fullName evidence="1">Uncharacterized protein</fullName>
    </submittedName>
</protein>
<proteinExistence type="predicted"/>
<evidence type="ECO:0000313" key="1">
    <source>
        <dbReference type="EMBL" id="CAH2407925.1"/>
    </source>
</evidence>
<evidence type="ECO:0000313" key="2">
    <source>
        <dbReference type="Proteomes" id="UP001153050"/>
    </source>
</evidence>
<comment type="caution">
    <text evidence="1">The sequence shown here is derived from an EMBL/GenBank/DDBJ whole genome shotgun (WGS) entry which is preliminary data.</text>
</comment>
<gene>
    <name evidence="1" type="ORF">MES5069_620152</name>
</gene>
<sequence>MENAVVGQLKALKNTLESEIRSETSRLSGLKAEIGVVQKRIDDLTESVANTIRSIQLLERSPSTSARPGGLGKRIPIAWGQGTRLAYGILRSAETPLSVPELARRTLAVAGISEPNDVQLKSMVNVLYRSLKDQVAKGRIIEHTTNPKTFSPTPS</sequence>